<dbReference type="AlphaFoldDB" id="A0A955I1L8"/>
<organism evidence="2 3">
    <name type="scientific">Candidatus Dojkabacteria bacterium</name>
    <dbReference type="NCBI Taxonomy" id="2099670"/>
    <lineage>
        <taxon>Bacteria</taxon>
        <taxon>Candidatus Dojkabacteria</taxon>
    </lineage>
</organism>
<reference evidence="2" key="1">
    <citation type="submission" date="2020-04" db="EMBL/GenBank/DDBJ databases">
        <authorList>
            <person name="Zhang T."/>
        </authorList>
    </citation>
    <scope>NUCLEOTIDE SEQUENCE</scope>
    <source>
        <strain evidence="2">HKST-UBA17</strain>
    </source>
</reference>
<evidence type="ECO:0000256" key="1">
    <source>
        <dbReference type="SAM" id="Phobius"/>
    </source>
</evidence>
<sequence length="141" mass="15567">MEALIFLISIGCFIAAFFSFKSTRSLLKNGVTVTGRVSRVEREENRSTDENGYTSTNVSYYPYVEFTDQTGVKTEFKAGVGSSSKRKWKVDQAVEVVYDPTGKHKPKIRSGMQLWFGTFILAFLGVIFLLVALGVLSGSGS</sequence>
<reference evidence="2" key="2">
    <citation type="journal article" date="2021" name="Microbiome">
        <title>Successional dynamics and alternative stable states in a saline activated sludge microbial community over 9 years.</title>
        <authorList>
            <person name="Wang Y."/>
            <person name="Ye J."/>
            <person name="Ju F."/>
            <person name="Liu L."/>
            <person name="Boyd J.A."/>
            <person name="Deng Y."/>
            <person name="Parks D.H."/>
            <person name="Jiang X."/>
            <person name="Yin X."/>
            <person name="Woodcroft B.J."/>
            <person name="Tyson G.W."/>
            <person name="Hugenholtz P."/>
            <person name="Polz M.F."/>
            <person name="Zhang T."/>
        </authorList>
    </citation>
    <scope>NUCLEOTIDE SEQUENCE</scope>
    <source>
        <strain evidence="2">HKST-UBA17</strain>
    </source>
</reference>
<proteinExistence type="predicted"/>
<comment type="caution">
    <text evidence="2">The sequence shown here is derived from an EMBL/GenBank/DDBJ whole genome shotgun (WGS) entry which is preliminary data.</text>
</comment>
<protein>
    <submittedName>
        <fullName evidence="2">DUF3592 domain-containing protein</fullName>
    </submittedName>
</protein>
<dbReference type="Proteomes" id="UP000741282">
    <property type="component" value="Unassembled WGS sequence"/>
</dbReference>
<evidence type="ECO:0000313" key="3">
    <source>
        <dbReference type="Proteomes" id="UP000741282"/>
    </source>
</evidence>
<keyword evidence="1" id="KW-1133">Transmembrane helix</keyword>
<name>A0A955I1L8_9BACT</name>
<feature type="transmembrane region" description="Helical" evidence="1">
    <location>
        <begin position="114"/>
        <end position="136"/>
    </location>
</feature>
<dbReference type="EMBL" id="JAGQLN010000012">
    <property type="protein sequence ID" value="MCA9376965.1"/>
    <property type="molecule type" value="Genomic_DNA"/>
</dbReference>
<keyword evidence="1" id="KW-0812">Transmembrane</keyword>
<evidence type="ECO:0000313" key="2">
    <source>
        <dbReference type="EMBL" id="MCA9376965.1"/>
    </source>
</evidence>
<gene>
    <name evidence="2" type="ORF">KC685_03540</name>
</gene>
<keyword evidence="1" id="KW-0472">Membrane</keyword>
<accession>A0A955I1L8</accession>